<dbReference type="GO" id="GO:0006935">
    <property type="term" value="P:chemotaxis"/>
    <property type="evidence" value="ECO:0007669"/>
    <property type="project" value="InterPro"/>
</dbReference>
<evidence type="ECO:0000256" key="11">
    <source>
        <dbReference type="SAM" id="Phobius"/>
    </source>
</evidence>
<dbReference type="PANTHER" id="PTHR43531:SF14">
    <property type="entry name" value="METHYL-ACCEPTING CHEMOTAXIS PROTEIN I-RELATED"/>
    <property type="match status" value="1"/>
</dbReference>
<dbReference type="CDD" id="cd11386">
    <property type="entry name" value="MCP_signal"/>
    <property type="match status" value="1"/>
</dbReference>
<evidence type="ECO:0000259" key="12">
    <source>
        <dbReference type="PROSITE" id="PS50111"/>
    </source>
</evidence>
<organism evidence="14 15">
    <name type="scientific">Kushneria phosphatilytica</name>
    <dbReference type="NCBI Taxonomy" id="657387"/>
    <lineage>
        <taxon>Bacteria</taxon>
        <taxon>Pseudomonadati</taxon>
        <taxon>Pseudomonadota</taxon>
        <taxon>Gammaproteobacteria</taxon>
        <taxon>Oceanospirillales</taxon>
        <taxon>Halomonadaceae</taxon>
        <taxon>Kushneria</taxon>
    </lineage>
</organism>
<dbReference type="PROSITE" id="PS50111">
    <property type="entry name" value="CHEMOTAXIS_TRANSDUC_2"/>
    <property type="match status" value="1"/>
</dbReference>
<protein>
    <submittedName>
        <fullName evidence="14">HAMP domain-containing protein</fullName>
    </submittedName>
</protein>
<evidence type="ECO:0000256" key="2">
    <source>
        <dbReference type="ARBA" id="ARBA00022475"/>
    </source>
</evidence>
<evidence type="ECO:0000256" key="4">
    <source>
        <dbReference type="ARBA" id="ARBA00022692"/>
    </source>
</evidence>
<dbReference type="FunFam" id="1.10.287.950:FF:000001">
    <property type="entry name" value="Methyl-accepting chemotaxis sensory transducer"/>
    <property type="match status" value="1"/>
</dbReference>
<evidence type="ECO:0000256" key="7">
    <source>
        <dbReference type="ARBA" id="ARBA00023224"/>
    </source>
</evidence>
<dbReference type="PRINTS" id="PR00260">
    <property type="entry name" value="CHEMTRNSDUCR"/>
</dbReference>
<feature type="transmembrane region" description="Helical" evidence="11">
    <location>
        <begin position="336"/>
        <end position="354"/>
    </location>
</feature>
<dbReference type="SMART" id="SM00304">
    <property type="entry name" value="HAMP"/>
    <property type="match status" value="1"/>
</dbReference>
<sequence length="682" mass="72274">MVGVKSSRRRADMALEYNNSGLLAMHLPSLTISKRLTLGGIVLMLLIAVSIYGVMTLRAKPRLIEASSTLVQESGQSIVNGLSAQMASYEGITASLANLAETLPLDATMFATTLPSLIDANGDAAIAGGGIWPEPNAFTPGVERRSFFWGRGSDGKLQYSDEYNAPGGTGYQQESWYTEARNAPAGQCVWSAAYQDPVTGESMVTCSVPWQRQGQFAGVATLDIRLGGLASLLAANGDATGGYAFALDREGNVMYFPGVDQSQGMQSFTDLSAKMDWLAPVASGMGSNTPVEIRDARLEGPASVSLFKMADTGWTIGLVTPLNRITSLASTMTRDLLLFILPVVALLLILAWWGSRLLLRQINETTQQIDRLGEGGANGEALSISRHDEIGALRSAVNRYAGKLNHLFAEVSEISDTIAGRTREISAGNIDLSRRTESQAASLEETASAMEEMSATIGHNADSARQASQLASEASGIAEQGGEQVNRVISSMEEISGSSRRMSEIVEMIDSIAFQTNLLALNASVEAARAGEQGRGFAVVASEVRNLASRSSNSASEISALINESLGRVEEGSRQAREAGEVMTRLVGSVQRVTGLINEIAVASKQQASGIGDINQAVTEMDGVTQQNASLVEQVASAATALEEQARTLEELMTRFQQSSTPGHDEATDESLHSHGGVALPA</sequence>
<dbReference type="KEGG" id="kuy:FY550_02040"/>
<evidence type="ECO:0000256" key="8">
    <source>
        <dbReference type="ARBA" id="ARBA00029447"/>
    </source>
</evidence>
<feature type="region of interest" description="Disordered" evidence="10">
    <location>
        <begin position="656"/>
        <end position="682"/>
    </location>
</feature>
<dbReference type="PANTHER" id="PTHR43531">
    <property type="entry name" value="PROTEIN ICFG"/>
    <property type="match status" value="1"/>
</dbReference>
<dbReference type="PROSITE" id="PS50885">
    <property type="entry name" value="HAMP"/>
    <property type="match status" value="1"/>
</dbReference>
<dbReference type="Proteomes" id="UP000322553">
    <property type="component" value="Chromosome"/>
</dbReference>
<evidence type="ECO:0000256" key="5">
    <source>
        <dbReference type="ARBA" id="ARBA00022989"/>
    </source>
</evidence>
<keyword evidence="15" id="KW-1185">Reference proteome</keyword>
<keyword evidence="6 11" id="KW-0472">Membrane</keyword>
<dbReference type="SUPFAM" id="SSF58104">
    <property type="entry name" value="Methyl-accepting chemotaxis protein (MCP) signaling domain"/>
    <property type="match status" value="1"/>
</dbReference>
<dbReference type="Gene3D" id="1.10.287.950">
    <property type="entry name" value="Methyl-accepting chemotaxis protein"/>
    <property type="match status" value="1"/>
</dbReference>
<feature type="compositionally biased region" description="Basic and acidic residues" evidence="10">
    <location>
        <begin position="663"/>
        <end position="673"/>
    </location>
</feature>
<accession>A0A5C0ZUH2</accession>
<evidence type="ECO:0000313" key="14">
    <source>
        <dbReference type="EMBL" id="QEL10032.1"/>
    </source>
</evidence>
<evidence type="ECO:0000256" key="9">
    <source>
        <dbReference type="PROSITE-ProRule" id="PRU00284"/>
    </source>
</evidence>
<dbReference type="EMBL" id="CP043420">
    <property type="protein sequence ID" value="QEL10032.1"/>
    <property type="molecule type" value="Genomic_DNA"/>
</dbReference>
<dbReference type="Gene3D" id="3.30.450.20">
    <property type="entry name" value="PAS domain"/>
    <property type="match status" value="1"/>
</dbReference>
<keyword evidence="2" id="KW-1003">Cell membrane</keyword>
<dbReference type="SMART" id="SM00283">
    <property type="entry name" value="MA"/>
    <property type="match status" value="1"/>
</dbReference>
<dbReference type="AlphaFoldDB" id="A0A5C0ZUH2"/>
<reference evidence="14 15" key="1">
    <citation type="submission" date="2019-08" db="EMBL/GenBank/DDBJ databases">
        <title>Complete genome sequence of Kushneria sp. YCWA18, a halophilic phosphate-solubilizing bacterium isolated from Daqiao saltern in China.</title>
        <authorList>
            <person name="Du G.-X."/>
            <person name="Qu L.-Y."/>
        </authorList>
    </citation>
    <scope>NUCLEOTIDE SEQUENCE [LARGE SCALE GENOMIC DNA]</scope>
    <source>
        <strain evidence="14 15">YCWA18</strain>
    </source>
</reference>
<dbReference type="InterPro" id="IPR051310">
    <property type="entry name" value="MCP_chemotaxis"/>
</dbReference>
<dbReference type="InterPro" id="IPR033479">
    <property type="entry name" value="dCache_1"/>
</dbReference>
<dbReference type="GO" id="GO:0005886">
    <property type="term" value="C:plasma membrane"/>
    <property type="evidence" value="ECO:0007669"/>
    <property type="project" value="UniProtKB-SubCell"/>
</dbReference>
<name>A0A5C0ZUH2_9GAMM</name>
<feature type="domain" description="Methyl-accepting transducer" evidence="12">
    <location>
        <begin position="414"/>
        <end position="643"/>
    </location>
</feature>
<evidence type="ECO:0000256" key="1">
    <source>
        <dbReference type="ARBA" id="ARBA00004651"/>
    </source>
</evidence>
<evidence type="ECO:0000256" key="10">
    <source>
        <dbReference type="SAM" id="MobiDB-lite"/>
    </source>
</evidence>
<dbReference type="GO" id="GO:0004888">
    <property type="term" value="F:transmembrane signaling receptor activity"/>
    <property type="evidence" value="ECO:0007669"/>
    <property type="project" value="InterPro"/>
</dbReference>
<dbReference type="Pfam" id="PF00015">
    <property type="entry name" value="MCPsignal"/>
    <property type="match status" value="1"/>
</dbReference>
<proteinExistence type="inferred from homology"/>
<evidence type="ECO:0000313" key="15">
    <source>
        <dbReference type="Proteomes" id="UP000322553"/>
    </source>
</evidence>
<dbReference type="Pfam" id="PF02743">
    <property type="entry name" value="dCache_1"/>
    <property type="match status" value="1"/>
</dbReference>
<evidence type="ECO:0000256" key="3">
    <source>
        <dbReference type="ARBA" id="ARBA00022481"/>
    </source>
</evidence>
<feature type="transmembrane region" description="Helical" evidence="11">
    <location>
        <begin position="36"/>
        <end position="55"/>
    </location>
</feature>
<keyword evidence="5 11" id="KW-1133">Transmembrane helix</keyword>
<gene>
    <name evidence="14" type="ORF">FY550_02040</name>
</gene>
<dbReference type="InterPro" id="IPR003660">
    <property type="entry name" value="HAMP_dom"/>
</dbReference>
<keyword evidence="3" id="KW-0488">Methylation</keyword>
<dbReference type="CDD" id="cd12913">
    <property type="entry name" value="PDC1_MCP_like"/>
    <property type="match status" value="1"/>
</dbReference>
<dbReference type="InterPro" id="IPR004090">
    <property type="entry name" value="Chemotax_Me-accpt_rcpt"/>
</dbReference>
<keyword evidence="7 9" id="KW-0807">Transducer</keyword>
<evidence type="ECO:0000259" key="13">
    <source>
        <dbReference type="PROSITE" id="PS50885"/>
    </source>
</evidence>
<evidence type="ECO:0000256" key="6">
    <source>
        <dbReference type="ARBA" id="ARBA00023136"/>
    </source>
</evidence>
<feature type="domain" description="HAMP" evidence="13">
    <location>
        <begin position="356"/>
        <end position="409"/>
    </location>
</feature>
<dbReference type="GO" id="GO:0007165">
    <property type="term" value="P:signal transduction"/>
    <property type="evidence" value="ECO:0007669"/>
    <property type="project" value="UniProtKB-KW"/>
</dbReference>
<comment type="subcellular location">
    <subcellularLocation>
        <location evidence="1">Cell membrane</location>
        <topology evidence="1">Multi-pass membrane protein</topology>
    </subcellularLocation>
</comment>
<comment type="similarity">
    <text evidence="8">Belongs to the methyl-accepting chemotaxis (MCP) protein family.</text>
</comment>
<keyword evidence="4 11" id="KW-0812">Transmembrane</keyword>
<feature type="region of interest" description="Disordered" evidence="10">
    <location>
        <begin position="460"/>
        <end position="479"/>
    </location>
</feature>
<feature type="compositionally biased region" description="Polar residues" evidence="10">
    <location>
        <begin position="463"/>
        <end position="472"/>
    </location>
</feature>
<dbReference type="InterPro" id="IPR004089">
    <property type="entry name" value="MCPsignal_dom"/>
</dbReference>